<dbReference type="GO" id="GO:0008840">
    <property type="term" value="F:4-hydroxy-tetrahydrodipicolinate synthase activity"/>
    <property type="evidence" value="ECO:0007669"/>
    <property type="project" value="TreeGrafter"/>
</dbReference>
<organism evidence="7 8">
    <name type="scientific">Mesorhizobium delmotii</name>
    <dbReference type="NCBI Taxonomy" id="1631247"/>
    <lineage>
        <taxon>Bacteria</taxon>
        <taxon>Pseudomonadati</taxon>
        <taxon>Pseudomonadota</taxon>
        <taxon>Alphaproteobacteria</taxon>
        <taxon>Hyphomicrobiales</taxon>
        <taxon>Phyllobacteriaceae</taxon>
        <taxon>Mesorhizobium</taxon>
    </lineage>
</organism>
<comment type="similarity">
    <text evidence="1 4">Belongs to the DapA family.</text>
</comment>
<keyword evidence="3" id="KW-0704">Schiff base</keyword>
<dbReference type="PROSITE" id="PS00666">
    <property type="entry name" value="DHDPS_2"/>
    <property type="match status" value="1"/>
</dbReference>
<dbReference type="CDD" id="cd00408">
    <property type="entry name" value="DHDPS-like"/>
    <property type="match status" value="1"/>
</dbReference>
<evidence type="ECO:0000256" key="1">
    <source>
        <dbReference type="ARBA" id="ARBA00007592"/>
    </source>
</evidence>
<dbReference type="Proteomes" id="UP000245698">
    <property type="component" value="Unassembled WGS sequence"/>
</dbReference>
<feature type="active site" description="Proton donor/acceptor" evidence="5">
    <location>
        <position position="152"/>
    </location>
</feature>
<dbReference type="EMBL" id="FUIG01000032">
    <property type="protein sequence ID" value="SJM32187.1"/>
    <property type="molecule type" value="Genomic_DNA"/>
</dbReference>
<accession>A0A2P9AM39</accession>
<dbReference type="PIRSF" id="PIRSF001365">
    <property type="entry name" value="DHDPS"/>
    <property type="match status" value="1"/>
</dbReference>
<reference evidence="8" key="1">
    <citation type="submission" date="2016-12" db="EMBL/GenBank/DDBJ databases">
        <authorList>
            <person name="Brunel B."/>
        </authorList>
    </citation>
    <scope>NUCLEOTIDE SEQUENCE [LARGE SCALE GENOMIC DNA]</scope>
</reference>
<dbReference type="PANTHER" id="PTHR12128">
    <property type="entry name" value="DIHYDRODIPICOLINATE SYNTHASE"/>
    <property type="match status" value="1"/>
</dbReference>
<feature type="active site" description="Schiff-base intermediate with substrate" evidence="5">
    <location>
        <position position="180"/>
    </location>
</feature>
<dbReference type="AlphaFoldDB" id="A0A2P9AM39"/>
<dbReference type="GO" id="GO:0044281">
    <property type="term" value="P:small molecule metabolic process"/>
    <property type="evidence" value="ECO:0007669"/>
    <property type="project" value="UniProtKB-ARBA"/>
</dbReference>
<evidence type="ECO:0000256" key="2">
    <source>
        <dbReference type="ARBA" id="ARBA00023239"/>
    </source>
</evidence>
<dbReference type="InterPro" id="IPR002220">
    <property type="entry name" value="DapA-like"/>
</dbReference>
<evidence type="ECO:0000256" key="4">
    <source>
        <dbReference type="PIRNR" id="PIRNR001365"/>
    </source>
</evidence>
<evidence type="ECO:0000313" key="7">
    <source>
        <dbReference type="EMBL" id="SJM32187.1"/>
    </source>
</evidence>
<protein>
    <submittedName>
        <fullName evidence="7">Glucose dehydrogenase</fullName>
    </submittedName>
</protein>
<dbReference type="Pfam" id="PF00701">
    <property type="entry name" value="DHDPS"/>
    <property type="match status" value="1"/>
</dbReference>
<name>A0A2P9AM39_9HYPH</name>
<keyword evidence="2 4" id="KW-0456">Lyase</keyword>
<dbReference type="PANTHER" id="PTHR12128:SF66">
    <property type="entry name" value="4-HYDROXY-2-OXOGLUTARATE ALDOLASE, MITOCHONDRIAL"/>
    <property type="match status" value="1"/>
</dbReference>
<dbReference type="Gene3D" id="3.20.20.70">
    <property type="entry name" value="Aldolase class I"/>
    <property type="match status" value="1"/>
</dbReference>
<dbReference type="SUPFAM" id="SSF51569">
    <property type="entry name" value="Aldolase"/>
    <property type="match status" value="1"/>
</dbReference>
<dbReference type="InterPro" id="IPR013785">
    <property type="entry name" value="Aldolase_TIM"/>
</dbReference>
<gene>
    <name evidence="7" type="ORF">BQ8482_250072</name>
</gene>
<proteinExistence type="inferred from homology"/>
<evidence type="ECO:0000256" key="3">
    <source>
        <dbReference type="ARBA" id="ARBA00023270"/>
    </source>
</evidence>
<dbReference type="PRINTS" id="PR00146">
    <property type="entry name" value="DHPICSNTHASE"/>
</dbReference>
<feature type="binding site" evidence="6">
    <location>
        <position position="64"/>
    </location>
    <ligand>
        <name>pyruvate</name>
        <dbReference type="ChEBI" id="CHEBI:15361"/>
    </ligand>
</feature>
<evidence type="ECO:0000256" key="6">
    <source>
        <dbReference type="PIRSR" id="PIRSR001365-2"/>
    </source>
</evidence>
<keyword evidence="8" id="KW-1185">Reference proteome</keyword>
<feature type="binding site" evidence="6">
    <location>
        <position position="224"/>
    </location>
    <ligand>
        <name>pyruvate</name>
        <dbReference type="ChEBI" id="CHEBI:15361"/>
    </ligand>
</feature>
<sequence>MHSTPVPISTDLKVFSKMPLFTGVVPPVVTPLHSDFSVDLPSFTRTIENLLDGGVHGLFVLGSTSEVVFHDEAGRRAIIEHAVKVNNGRVPIFAGVIDPTTDRVINHARTARSAGADAVVVTAPFYTRTSQPEIGDHFRYIKDAVDIPIIAYDIPVCVHVKLERRTTVGLASEGVIAGIKDSSGDDGNLRYVLKDMANDPSFFGMTGSEILVDSVLAMGAHGVVPGLANVDPHGYVRLWNLMQAGQHAEARLEQERLLKLFEIVWISLGRTSAGSAGVGAFKSAMKSLGIIASNTMARPQRSLNDEETAKVEIILRDVGLLR</sequence>
<evidence type="ECO:0000313" key="8">
    <source>
        <dbReference type="Proteomes" id="UP000245698"/>
    </source>
</evidence>
<dbReference type="InterPro" id="IPR020625">
    <property type="entry name" value="Schiff_base-form_aldolases_AS"/>
</dbReference>
<evidence type="ECO:0000256" key="5">
    <source>
        <dbReference type="PIRSR" id="PIRSR001365-1"/>
    </source>
</evidence>
<dbReference type="SMART" id="SM01130">
    <property type="entry name" value="DHDPS"/>
    <property type="match status" value="1"/>
</dbReference>